<dbReference type="RefSeq" id="WP_135658001.1">
    <property type="nucleotide sequence ID" value="NZ_RQHF01000014.1"/>
</dbReference>
<protein>
    <recommendedName>
        <fullName evidence="3">Transposase</fullName>
    </recommendedName>
</protein>
<comment type="caution">
    <text evidence="1">The sequence shown here is derived from an EMBL/GenBank/DDBJ whole genome shotgun (WGS) entry which is preliminary data.</text>
</comment>
<reference evidence="2" key="1">
    <citation type="journal article" date="2019" name="PLoS Negl. Trop. Dis.">
        <title>Revisiting the worldwide diversity of Leptospira species in the environment.</title>
        <authorList>
            <person name="Vincent A.T."/>
            <person name="Schiettekatte O."/>
            <person name="Bourhy P."/>
            <person name="Veyrier F.J."/>
            <person name="Picardeau M."/>
        </authorList>
    </citation>
    <scope>NUCLEOTIDE SEQUENCE [LARGE SCALE GENOMIC DNA]</scope>
    <source>
        <strain evidence="2">201601955</strain>
    </source>
</reference>
<name>A0ABY2NQJ3_9LEPT</name>
<accession>A0ABY2NQJ3</accession>
<evidence type="ECO:0000313" key="2">
    <source>
        <dbReference type="Proteomes" id="UP000298112"/>
    </source>
</evidence>
<dbReference type="Proteomes" id="UP000298112">
    <property type="component" value="Unassembled WGS sequence"/>
</dbReference>
<organism evidence="1 2">
    <name type="scientific">Leptospira vanthielii</name>
    <dbReference type="NCBI Taxonomy" id="293085"/>
    <lineage>
        <taxon>Bacteria</taxon>
        <taxon>Pseudomonadati</taxon>
        <taxon>Spirochaetota</taxon>
        <taxon>Spirochaetia</taxon>
        <taxon>Leptospirales</taxon>
        <taxon>Leptospiraceae</taxon>
        <taxon>Leptospira</taxon>
    </lineage>
</organism>
<evidence type="ECO:0008006" key="3">
    <source>
        <dbReference type="Google" id="ProtNLM"/>
    </source>
</evidence>
<keyword evidence="2" id="KW-1185">Reference proteome</keyword>
<dbReference type="EMBL" id="RQHF01000014">
    <property type="protein sequence ID" value="TGM58475.1"/>
    <property type="molecule type" value="Genomic_DNA"/>
</dbReference>
<proteinExistence type="predicted"/>
<sequence length="236" mass="27065">MNKTEINLDAAEKFITGLAGSNFKEFKTIATQQAKLLEFSVYLGVKAHYEKYGYKAKVIHNNKTNNFKIKTNTKGYSINFSRYQLNKGGYIIEIHMNLSVRSAHDQGIYCVDVGVINGKGIEEISKKTECLSNKNLLTFVEVKKLIIYPMLLAQFFGIVHEIKPSFCSGRLPNNHKKDFHFYPSLVALGYLTSNSNLIVKSYKNRNIKINIVDNFDLIIMNYRKNKNFSPIQIFKN</sequence>
<gene>
    <name evidence="1" type="ORF">EHQ95_07010</name>
</gene>
<evidence type="ECO:0000313" key="1">
    <source>
        <dbReference type="EMBL" id="TGM58475.1"/>
    </source>
</evidence>